<gene>
    <name evidence="1" type="ORF">Mcate_01625</name>
</gene>
<evidence type="ECO:0000313" key="2">
    <source>
        <dbReference type="Proteomes" id="UP000266089"/>
    </source>
</evidence>
<reference evidence="1 2" key="1">
    <citation type="submission" date="2018-08" db="EMBL/GenBank/DDBJ databases">
        <title>Meiothermus cateniformans JCM 15151 genome sequencing project.</title>
        <authorList>
            <person name="Da Costa M.S."/>
            <person name="Albuquerque L."/>
            <person name="Raposo P."/>
            <person name="Froufe H.J.C."/>
            <person name="Barroso C.S."/>
            <person name="Egas C."/>
        </authorList>
    </citation>
    <scope>NUCLEOTIDE SEQUENCE [LARGE SCALE GENOMIC DNA]</scope>
    <source>
        <strain evidence="1 2">JCM 15151</strain>
    </source>
</reference>
<evidence type="ECO:0008006" key="3">
    <source>
        <dbReference type="Google" id="ProtNLM"/>
    </source>
</evidence>
<dbReference type="Gene3D" id="1.25.40.10">
    <property type="entry name" value="Tetratricopeptide repeat domain"/>
    <property type="match status" value="1"/>
</dbReference>
<dbReference type="SUPFAM" id="SSF48452">
    <property type="entry name" value="TPR-like"/>
    <property type="match status" value="1"/>
</dbReference>
<sequence length="142" mass="16119">MSALTNTYQPTVRENLQRLLCEAWHKLEQQPLESGALAQRAEHLARCTGENRAWAQSLFVWGVASLYEGQTHQAITLLSRALAVYRFLGDEEGQWSCLKAIALAWHHAGDTVQALETHAVAGRFKRQAEFLARATWLRWFAD</sequence>
<dbReference type="InterPro" id="IPR011990">
    <property type="entry name" value="TPR-like_helical_dom_sf"/>
</dbReference>
<dbReference type="RefSeq" id="WP_027887124.1">
    <property type="nucleotide sequence ID" value="NZ_JBHSXZ010000048.1"/>
</dbReference>
<comment type="caution">
    <text evidence="1">The sequence shown here is derived from an EMBL/GenBank/DDBJ whole genome shotgun (WGS) entry which is preliminary data.</text>
</comment>
<organism evidence="1 2">
    <name type="scientific">Meiothermus taiwanensis</name>
    <dbReference type="NCBI Taxonomy" id="172827"/>
    <lineage>
        <taxon>Bacteria</taxon>
        <taxon>Thermotogati</taxon>
        <taxon>Deinococcota</taxon>
        <taxon>Deinococci</taxon>
        <taxon>Thermales</taxon>
        <taxon>Thermaceae</taxon>
        <taxon>Meiothermus</taxon>
    </lineage>
</organism>
<dbReference type="EMBL" id="QWKX01000036">
    <property type="protein sequence ID" value="RIH76817.1"/>
    <property type="molecule type" value="Genomic_DNA"/>
</dbReference>
<dbReference type="Proteomes" id="UP000266089">
    <property type="component" value="Unassembled WGS sequence"/>
</dbReference>
<dbReference type="AlphaFoldDB" id="A0A399DXG4"/>
<dbReference type="OrthoDB" id="26127at2"/>
<accession>A0A399DXG4</accession>
<name>A0A399DXG4_9DEIN</name>
<protein>
    <recommendedName>
        <fullName evidence="3">Tetratricopeptide repeat protein</fullName>
    </recommendedName>
</protein>
<evidence type="ECO:0000313" key="1">
    <source>
        <dbReference type="EMBL" id="RIH76817.1"/>
    </source>
</evidence>
<proteinExistence type="predicted"/>